<comment type="caution">
    <text evidence="1">The sequence shown here is derived from an EMBL/GenBank/DDBJ whole genome shotgun (WGS) entry which is preliminary data.</text>
</comment>
<keyword evidence="2" id="KW-1185">Reference proteome</keyword>
<protein>
    <submittedName>
        <fullName evidence="1">Uncharacterized protein</fullName>
    </submittedName>
</protein>
<reference evidence="1" key="1">
    <citation type="submission" date="2016-10" db="EMBL/GenBank/DDBJ databases">
        <authorList>
            <person name="Benchimol M."/>
            <person name="Almeida L.G."/>
            <person name="Vasconcelos A.T."/>
            <person name="Perreira-Neves A."/>
            <person name="Rosa I.A."/>
            <person name="Tasca T."/>
            <person name="Bogo M.R."/>
            <person name="de Souza W."/>
        </authorList>
    </citation>
    <scope>NUCLEOTIDE SEQUENCE [LARGE SCALE GENOMIC DNA]</scope>
    <source>
        <strain evidence="1">K</strain>
    </source>
</reference>
<accession>A0A1J4KHY2</accession>
<sequence>MIYYNLSVREIIDDYKQAFNESKRGIRKQIDDPLFKSLKKPKTETKAKKQQKRQRKQNIKETVLEMINMIDIQYEGLEKTQTRKEYERRIVEVDDYQTFKKDLQEYIKLMKPTIYFKVDVVDVVDDEDKRLAFCESIHIMIRERINVNLNHLIRASDLNGNQKQHLFLKY</sequence>
<name>A0A1J4KHY2_9EUKA</name>
<dbReference type="GeneID" id="94837223"/>
<dbReference type="RefSeq" id="XP_068362077.1">
    <property type="nucleotide sequence ID" value="XM_068502519.1"/>
</dbReference>
<evidence type="ECO:0000313" key="2">
    <source>
        <dbReference type="Proteomes" id="UP000179807"/>
    </source>
</evidence>
<dbReference type="Proteomes" id="UP000179807">
    <property type="component" value="Unassembled WGS sequence"/>
</dbReference>
<dbReference type="EMBL" id="MLAK01000653">
    <property type="protein sequence ID" value="OHT08941.1"/>
    <property type="molecule type" value="Genomic_DNA"/>
</dbReference>
<organism evidence="1 2">
    <name type="scientific">Tritrichomonas foetus</name>
    <dbReference type="NCBI Taxonomy" id="1144522"/>
    <lineage>
        <taxon>Eukaryota</taxon>
        <taxon>Metamonada</taxon>
        <taxon>Parabasalia</taxon>
        <taxon>Tritrichomonadida</taxon>
        <taxon>Tritrichomonadidae</taxon>
        <taxon>Tritrichomonas</taxon>
    </lineage>
</organism>
<proteinExistence type="predicted"/>
<dbReference type="VEuPathDB" id="TrichDB:TRFO_22362"/>
<dbReference type="AlphaFoldDB" id="A0A1J4KHY2"/>
<gene>
    <name evidence="1" type="ORF">TRFO_22362</name>
</gene>
<evidence type="ECO:0000313" key="1">
    <source>
        <dbReference type="EMBL" id="OHT08941.1"/>
    </source>
</evidence>